<dbReference type="Gene3D" id="3.40.47.10">
    <property type="match status" value="1"/>
</dbReference>
<gene>
    <name evidence="2" type="ORF">UFOPK3268_00964</name>
    <name evidence="3" type="ORF">UFOPK3752_02149</name>
    <name evidence="4" type="ORF">UFOPK4150_00402</name>
</gene>
<dbReference type="GO" id="GO:0016747">
    <property type="term" value="F:acyltransferase activity, transferring groups other than amino-acyl groups"/>
    <property type="evidence" value="ECO:0007669"/>
    <property type="project" value="InterPro"/>
</dbReference>
<feature type="domain" description="Thiolase C-terminal" evidence="1">
    <location>
        <begin position="234"/>
        <end position="373"/>
    </location>
</feature>
<dbReference type="EMBL" id="CAFBND010000136">
    <property type="protein sequence ID" value="CAB4958939.1"/>
    <property type="molecule type" value="Genomic_DNA"/>
</dbReference>
<dbReference type="InterPro" id="IPR002155">
    <property type="entry name" value="Thiolase"/>
</dbReference>
<evidence type="ECO:0000313" key="3">
    <source>
        <dbReference type="EMBL" id="CAB4958939.1"/>
    </source>
</evidence>
<reference evidence="3" key="1">
    <citation type="submission" date="2020-05" db="EMBL/GenBank/DDBJ databases">
        <authorList>
            <person name="Chiriac C."/>
            <person name="Salcher M."/>
            <person name="Ghai R."/>
            <person name="Kavagutti S V."/>
        </authorList>
    </citation>
    <scope>NUCLEOTIDE SEQUENCE</scope>
</reference>
<dbReference type="SUPFAM" id="SSF53901">
    <property type="entry name" value="Thiolase-like"/>
    <property type="match status" value="1"/>
</dbReference>
<accession>A0A6J7KXA0</accession>
<name>A0A6J7KXA0_9ZZZZ</name>
<proteinExistence type="predicted"/>
<evidence type="ECO:0000313" key="2">
    <source>
        <dbReference type="EMBL" id="CAB4850251.1"/>
    </source>
</evidence>
<dbReference type="InterPro" id="IPR016039">
    <property type="entry name" value="Thiolase-like"/>
</dbReference>
<sequence>MRGTAVIAGIGQTAQGKMPGRTTTSLNVEACRKALDDAGIEKSMVDGLFVKYPTSEHRSMYAQTMAEALGIQPRIGGVWDQGGAAPSSMISFAAMAIEQGQCEVALVTIADNPRTGTRQAYERGWGDDAVFGWFGTPAGYAMVARRHMEQYGTKHEQLGAVARACRRHGANNPDAQLRRPLTAEAYEASSFVVDPLRRDDCCLISDGGAAVVVMSAERARQLGVGAPVPILGFGQGQTSWEVAQRPDLTSTAAAVSARTAFAMAGLAPKDIDVAQLYDCFTITVILTLEDYGFCAKGQGGPFVEDGRIEIGGDLPINTSGGLLSESGMPGMQLVTEAVRQIRGTSTNQVAGATTSLVSNQGGIMHTHSTLILGSS</sequence>
<dbReference type="AlphaFoldDB" id="A0A6J7KXA0"/>
<evidence type="ECO:0000259" key="1">
    <source>
        <dbReference type="Pfam" id="PF22691"/>
    </source>
</evidence>
<evidence type="ECO:0000313" key="4">
    <source>
        <dbReference type="EMBL" id="CAB5023776.1"/>
    </source>
</evidence>
<dbReference type="PIRSF" id="PIRSF000429">
    <property type="entry name" value="Ac-CoA_Ac_transf"/>
    <property type="match status" value="1"/>
</dbReference>
<dbReference type="PANTHER" id="PTHR42870:SF1">
    <property type="entry name" value="NON-SPECIFIC LIPID-TRANSFER PROTEIN-LIKE 2"/>
    <property type="match status" value="1"/>
</dbReference>
<dbReference type="EMBL" id="CAFBPU010000006">
    <property type="protein sequence ID" value="CAB5023776.1"/>
    <property type="molecule type" value="Genomic_DNA"/>
</dbReference>
<dbReference type="PANTHER" id="PTHR42870">
    <property type="entry name" value="ACETYL-COA C-ACETYLTRANSFERASE"/>
    <property type="match status" value="1"/>
</dbReference>
<dbReference type="InterPro" id="IPR055140">
    <property type="entry name" value="Thiolase_C_2"/>
</dbReference>
<dbReference type="CDD" id="cd00829">
    <property type="entry name" value="SCP-x_thiolase"/>
    <property type="match status" value="1"/>
</dbReference>
<organism evidence="3">
    <name type="scientific">freshwater metagenome</name>
    <dbReference type="NCBI Taxonomy" id="449393"/>
    <lineage>
        <taxon>unclassified sequences</taxon>
        <taxon>metagenomes</taxon>
        <taxon>ecological metagenomes</taxon>
    </lineage>
</organism>
<dbReference type="Pfam" id="PF22691">
    <property type="entry name" value="Thiolase_C_1"/>
    <property type="match status" value="1"/>
</dbReference>
<dbReference type="EMBL" id="CAFBIZ010000116">
    <property type="protein sequence ID" value="CAB4850251.1"/>
    <property type="molecule type" value="Genomic_DNA"/>
</dbReference>
<protein>
    <submittedName>
        <fullName evidence="3">Unannotated protein</fullName>
    </submittedName>
</protein>